<evidence type="ECO:0000313" key="1">
    <source>
        <dbReference type="EMBL" id="KAI9921699.1"/>
    </source>
</evidence>
<reference evidence="1 2" key="1">
    <citation type="journal article" date="2022" name="bioRxiv">
        <title>The genome of the oomycete Peronosclerospora sorghi, a cosmopolitan pathogen of maize and sorghum, is inflated with dispersed pseudogenes.</title>
        <authorList>
            <person name="Fletcher K."/>
            <person name="Martin F."/>
            <person name="Isakeit T."/>
            <person name="Cavanaugh K."/>
            <person name="Magill C."/>
            <person name="Michelmore R."/>
        </authorList>
    </citation>
    <scope>NUCLEOTIDE SEQUENCE [LARGE SCALE GENOMIC DNA]</scope>
    <source>
        <strain evidence="1">P6</strain>
    </source>
</reference>
<protein>
    <submittedName>
        <fullName evidence="1">Uncharacterized protein</fullName>
    </submittedName>
</protein>
<comment type="caution">
    <text evidence="1">The sequence shown here is derived from an EMBL/GenBank/DDBJ whole genome shotgun (WGS) entry which is preliminary data.</text>
</comment>
<dbReference type="EMBL" id="CM047580">
    <property type="protein sequence ID" value="KAI9921699.1"/>
    <property type="molecule type" value="Genomic_DNA"/>
</dbReference>
<name>A0ACC0WS66_9STRA</name>
<organism evidence="1 2">
    <name type="scientific">Peronosclerospora sorghi</name>
    <dbReference type="NCBI Taxonomy" id="230839"/>
    <lineage>
        <taxon>Eukaryota</taxon>
        <taxon>Sar</taxon>
        <taxon>Stramenopiles</taxon>
        <taxon>Oomycota</taxon>
        <taxon>Peronosporomycetes</taxon>
        <taxon>Peronosporales</taxon>
        <taxon>Peronosporaceae</taxon>
        <taxon>Peronosclerospora</taxon>
    </lineage>
</organism>
<proteinExistence type="predicted"/>
<keyword evidence="2" id="KW-1185">Reference proteome</keyword>
<gene>
    <name evidence="1" type="ORF">PsorP6_001438</name>
</gene>
<dbReference type="Proteomes" id="UP001163321">
    <property type="component" value="Chromosome 1"/>
</dbReference>
<sequence>MGAVAPLTCSSGNSWRQRCILYTQAFLASWSFRTLPFHVLCPSGNIRISDIGIAQINLGLINTPHRSNLLFGTVNTVCPFAFFKASKFIFKGLTSASKIQQVMRLNEGYDAHPSDENAGNDLESVHVWITRQTFSHHTRMSKASSEWRKEQK</sequence>
<evidence type="ECO:0000313" key="2">
    <source>
        <dbReference type="Proteomes" id="UP001163321"/>
    </source>
</evidence>
<accession>A0ACC0WS66</accession>